<dbReference type="Pfam" id="PF13561">
    <property type="entry name" value="adh_short_C2"/>
    <property type="match status" value="1"/>
</dbReference>
<evidence type="ECO:0000313" key="2">
    <source>
        <dbReference type="EMBL" id="KAK0406499.1"/>
    </source>
</evidence>
<dbReference type="AlphaFoldDB" id="A0AA39HJF9"/>
<accession>A0AA39HJF9</accession>
<proteinExistence type="predicted"/>
<dbReference type="InterPro" id="IPR036291">
    <property type="entry name" value="NAD(P)-bd_dom_sf"/>
</dbReference>
<dbReference type="GO" id="GO:0005739">
    <property type="term" value="C:mitochondrion"/>
    <property type="evidence" value="ECO:0007669"/>
    <property type="project" value="TreeGrafter"/>
</dbReference>
<gene>
    <name evidence="2" type="ORF">QR680_018610</name>
</gene>
<evidence type="ECO:0000313" key="3">
    <source>
        <dbReference type="Proteomes" id="UP001175271"/>
    </source>
</evidence>
<dbReference type="GO" id="GO:0006635">
    <property type="term" value="P:fatty acid beta-oxidation"/>
    <property type="evidence" value="ECO:0007669"/>
    <property type="project" value="TreeGrafter"/>
</dbReference>
<comment type="caution">
    <text evidence="2">The sequence shown here is derived from an EMBL/GenBank/DDBJ whole genome shotgun (WGS) entry which is preliminary data.</text>
</comment>
<keyword evidence="3" id="KW-1185">Reference proteome</keyword>
<dbReference type="Proteomes" id="UP001175271">
    <property type="component" value="Unassembled WGS sequence"/>
</dbReference>
<protein>
    <submittedName>
        <fullName evidence="2">Uncharacterized protein</fullName>
    </submittedName>
</protein>
<sequence>MDVRHPEIVEKSVDAIESEFGRLPNVVINNAAGNFIMALERLSPNAVRTVVDIVLLGAVNVTTEIGRCVINQKKDGCSFFSISTPYARSGGPFLLPSAMSKAGVENMTKSLSAEWAKHGMRFNVIAPGPIPTKIIDLNGGQQFLNHGSSFGDFLQNLKSSEWPKLEELIGSRTGKSKAN</sequence>
<dbReference type="PANTHER" id="PTHR43658:SF8">
    <property type="entry name" value="17-BETA-HYDROXYSTEROID DEHYDROGENASE 14-RELATED"/>
    <property type="match status" value="1"/>
</dbReference>
<organism evidence="2 3">
    <name type="scientific">Steinernema hermaphroditum</name>
    <dbReference type="NCBI Taxonomy" id="289476"/>
    <lineage>
        <taxon>Eukaryota</taxon>
        <taxon>Metazoa</taxon>
        <taxon>Ecdysozoa</taxon>
        <taxon>Nematoda</taxon>
        <taxon>Chromadorea</taxon>
        <taxon>Rhabditida</taxon>
        <taxon>Tylenchina</taxon>
        <taxon>Panagrolaimomorpha</taxon>
        <taxon>Strongyloidoidea</taxon>
        <taxon>Steinernematidae</taxon>
        <taxon>Steinernema</taxon>
    </lineage>
</organism>
<dbReference type="PANTHER" id="PTHR43658">
    <property type="entry name" value="SHORT-CHAIN DEHYDROGENASE/REDUCTASE"/>
    <property type="match status" value="1"/>
</dbReference>
<dbReference type="PRINTS" id="PR00081">
    <property type="entry name" value="GDHRDH"/>
</dbReference>
<keyword evidence="1" id="KW-0560">Oxidoreductase</keyword>
<dbReference type="SUPFAM" id="SSF51735">
    <property type="entry name" value="NAD(P)-binding Rossmann-fold domains"/>
    <property type="match status" value="1"/>
</dbReference>
<evidence type="ECO:0000256" key="1">
    <source>
        <dbReference type="ARBA" id="ARBA00023002"/>
    </source>
</evidence>
<dbReference type="Gene3D" id="3.40.50.720">
    <property type="entry name" value="NAD(P)-binding Rossmann-like Domain"/>
    <property type="match status" value="1"/>
</dbReference>
<dbReference type="EMBL" id="JAUCMV010000004">
    <property type="protein sequence ID" value="KAK0406499.1"/>
    <property type="molecule type" value="Genomic_DNA"/>
</dbReference>
<name>A0AA39HJF9_9BILA</name>
<dbReference type="GO" id="GO:0008670">
    <property type="term" value="F:2,4-dienoyl-CoA reductase (NADPH) activity"/>
    <property type="evidence" value="ECO:0007669"/>
    <property type="project" value="TreeGrafter"/>
</dbReference>
<dbReference type="InterPro" id="IPR002347">
    <property type="entry name" value="SDR_fam"/>
</dbReference>
<reference evidence="2" key="1">
    <citation type="submission" date="2023-06" db="EMBL/GenBank/DDBJ databases">
        <title>Genomic analysis of the entomopathogenic nematode Steinernema hermaphroditum.</title>
        <authorList>
            <person name="Schwarz E.M."/>
            <person name="Heppert J.K."/>
            <person name="Baniya A."/>
            <person name="Schwartz H.T."/>
            <person name="Tan C.-H."/>
            <person name="Antoshechkin I."/>
            <person name="Sternberg P.W."/>
            <person name="Goodrich-Blair H."/>
            <person name="Dillman A.R."/>
        </authorList>
    </citation>
    <scope>NUCLEOTIDE SEQUENCE</scope>
    <source>
        <strain evidence="2">PS9179</strain>
        <tissue evidence="2">Whole animal</tissue>
    </source>
</reference>